<evidence type="ECO:0000256" key="2">
    <source>
        <dbReference type="ARBA" id="ARBA00022723"/>
    </source>
</evidence>
<evidence type="ECO:0000259" key="8">
    <source>
        <dbReference type="PROSITE" id="PS50171"/>
    </source>
</evidence>
<dbReference type="Pfam" id="PF06220">
    <property type="entry name" value="zf-U1"/>
    <property type="match status" value="1"/>
</dbReference>
<sequence length="156" mass="17336">MPRYYCDYCDIFLTHDSATVRKSHNDGWKHKSAVRSYYAEYEPDFYAQQADPLRGHGSTCNAQFRKQSDPYGPPIISGRGGPPMPPPMGMGMPPPVLGGGYPPHGPPPPYPPHMAPYPPPHMSKPIHPPSIYLSQISHQACPCPAVLDPWTSDYKH</sequence>
<dbReference type="InterPro" id="IPR013085">
    <property type="entry name" value="U1-CZ_Znf_C2H2"/>
</dbReference>
<evidence type="ECO:0000313" key="9">
    <source>
        <dbReference type="EMBL" id="PRP73802.1"/>
    </source>
</evidence>
<dbReference type="Gene3D" id="3.30.160.60">
    <property type="entry name" value="Classic Zinc Finger"/>
    <property type="match status" value="1"/>
</dbReference>
<dbReference type="PANTHER" id="PTHR31148:SF1">
    <property type="entry name" value="U1 SMALL NUCLEAR RIBONUCLEOPROTEIN C"/>
    <property type="match status" value="1"/>
</dbReference>
<dbReference type="SMART" id="SM00451">
    <property type="entry name" value="ZnF_U1"/>
    <property type="match status" value="1"/>
</dbReference>
<dbReference type="PANTHER" id="PTHR31148">
    <property type="entry name" value="U1 SMALL NUCLEAR RIBONUCLEOPROTEIN C"/>
    <property type="match status" value="1"/>
</dbReference>
<dbReference type="GO" id="GO:0030627">
    <property type="term" value="F:pre-mRNA 5'-splice site binding"/>
    <property type="evidence" value="ECO:0007669"/>
    <property type="project" value="InterPro"/>
</dbReference>
<evidence type="ECO:0000256" key="6">
    <source>
        <dbReference type="ARBA" id="ARBA00023242"/>
    </source>
</evidence>
<keyword evidence="2" id="KW-0479">Metal-binding</keyword>
<dbReference type="InterPro" id="IPR000690">
    <property type="entry name" value="Matrin/U1-C_Znf_C2H2"/>
</dbReference>
<evidence type="ECO:0000256" key="3">
    <source>
        <dbReference type="ARBA" id="ARBA00022771"/>
    </source>
</evidence>
<dbReference type="PIRSF" id="PIRSF037969">
    <property type="entry name" value="U1_snRNP-C"/>
    <property type="match status" value="1"/>
</dbReference>
<evidence type="ECO:0000256" key="4">
    <source>
        <dbReference type="ARBA" id="ARBA00022833"/>
    </source>
</evidence>
<feature type="domain" description="Matrin-type" evidence="8">
    <location>
        <begin position="4"/>
        <end position="36"/>
    </location>
</feature>
<evidence type="ECO:0000256" key="1">
    <source>
        <dbReference type="ARBA" id="ARBA00004123"/>
    </source>
</evidence>
<keyword evidence="7" id="KW-0687">Ribonucleoprotein</keyword>
<organism evidence="10 11">
    <name type="scientific">Planoprotostelium fungivorum</name>
    <dbReference type="NCBI Taxonomy" id="1890364"/>
    <lineage>
        <taxon>Eukaryota</taxon>
        <taxon>Amoebozoa</taxon>
        <taxon>Evosea</taxon>
        <taxon>Variosea</taxon>
        <taxon>Cavosteliida</taxon>
        <taxon>Cavosteliaceae</taxon>
        <taxon>Planoprotostelium</taxon>
    </lineage>
</organism>
<dbReference type="InterPro" id="IPR017340">
    <property type="entry name" value="U1_snRNP-C"/>
</dbReference>
<protein>
    <recommendedName>
        <fullName evidence="8">Matrin-type domain-containing protein</fullName>
    </recommendedName>
</protein>
<dbReference type="GO" id="GO:0008270">
    <property type="term" value="F:zinc ion binding"/>
    <property type="evidence" value="ECO:0007669"/>
    <property type="project" value="UniProtKB-KW"/>
</dbReference>
<evidence type="ECO:0000256" key="5">
    <source>
        <dbReference type="ARBA" id="ARBA00022884"/>
    </source>
</evidence>
<evidence type="ECO:0000313" key="11">
    <source>
        <dbReference type="Proteomes" id="UP000241769"/>
    </source>
</evidence>
<dbReference type="STRING" id="1890364.A0A2P6N2T3"/>
<dbReference type="GO" id="GO:0005685">
    <property type="term" value="C:U1 snRNP"/>
    <property type="evidence" value="ECO:0007669"/>
    <property type="project" value="InterPro"/>
</dbReference>
<dbReference type="SUPFAM" id="SSF57667">
    <property type="entry name" value="beta-beta-alpha zinc fingers"/>
    <property type="match status" value="1"/>
</dbReference>
<name>A0A2P6N2T3_9EUKA</name>
<dbReference type="OrthoDB" id="76567at2759"/>
<dbReference type="Proteomes" id="UP000241769">
    <property type="component" value="Unassembled WGS sequence"/>
</dbReference>
<dbReference type="PROSITE" id="PS50171">
    <property type="entry name" value="ZF_MATRIN"/>
    <property type="match status" value="1"/>
</dbReference>
<dbReference type="InterPro" id="IPR036236">
    <property type="entry name" value="Znf_C2H2_sf"/>
</dbReference>
<dbReference type="GO" id="GO:0000395">
    <property type="term" value="P:mRNA 5'-splice site recognition"/>
    <property type="evidence" value="ECO:0007669"/>
    <property type="project" value="InterPro"/>
</dbReference>
<keyword evidence="5" id="KW-0694">RNA-binding</keyword>
<evidence type="ECO:0000313" key="10">
    <source>
        <dbReference type="EMBL" id="PRP78251.1"/>
    </source>
</evidence>
<dbReference type="EMBL" id="MDYQ01000542">
    <property type="protein sequence ID" value="PRP73802.1"/>
    <property type="molecule type" value="Genomic_DNA"/>
</dbReference>
<reference evidence="10 11" key="1">
    <citation type="journal article" date="2018" name="Genome Biol. Evol.">
        <title>Multiple Roots of Fruiting Body Formation in Amoebozoa.</title>
        <authorList>
            <person name="Hillmann F."/>
            <person name="Forbes G."/>
            <person name="Novohradska S."/>
            <person name="Ferling I."/>
            <person name="Riege K."/>
            <person name="Groth M."/>
            <person name="Westermann M."/>
            <person name="Marz M."/>
            <person name="Spaller T."/>
            <person name="Winckler T."/>
            <person name="Schaap P."/>
            <person name="Glockner G."/>
        </authorList>
    </citation>
    <scope>NUCLEOTIDE SEQUENCE [LARGE SCALE GENOMIC DNA]</scope>
    <source>
        <strain evidence="10 11">Jena</strain>
    </source>
</reference>
<gene>
    <name evidence="10" type="ORF">PROFUN_13861</name>
    <name evidence="9" type="ORF">PROFUN_16566</name>
</gene>
<proteinExistence type="predicted"/>
<keyword evidence="4" id="KW-0862">Zinc</keyword>
<comment type="caution">
    <text evidence="10">The sequence shown here is derived from an EMBL/GenBank/DDBJ whole genome shotgun (WGS) entry which is preliminary data.</text>
</comment>
<dbReference type="EMBL" id="MDYQ01000233">
    <property type="protein sequence ID" value="PRP78251.1"/>
    <property type="molecule type" value="Genomic_DNA"/>
</dbReference>
<accession>A0A2P6N2T3</accession>
<dbReference type="InterPro" id="IPR003604">
    <property type="entry name" value="Matrin/U1-like-C_Znf_C2H2"/>
</dbReference>
<dbReference type="InParanoid" id="A0A2P6N2T3"/>
<comment type="subcellular location">
    <subcellularLocation>
        <location evidence="1">Nucleus</location>
    </subcellularLocation>
</comment>
<keyword evidence="6" id="KW-0539">Nucleus</keyword>
<dbReference type="AlphaFoldDB" id="A0A2P6N2T3"/>
<evidence type="ECO:0000256" key="7">
    <source>
        <dbReference type="ARBA" id="ARBA00023274"/>
    </source>
</evidence>
<keyword evidence="11" id="KW-1185">Reference proteome</keyword>
<keyword evidence="3" id="KW-0863">Zinc-finger</keyword>